<dbReference type="SUPFAM" id="SSF53448">
    <property type="entry name" value="Nucleotide-diphospho-sugar transferases"/>
    <property type="match status" value="1"/>
</dbReference>
<dbReference type="Gene3D" id="3.90.550.20">
    <property type="match status" value="1"/>
</dbReference>
<dbReference type="InterPro" id="IPR007577">
    <property type="entry name" value="GlycoTrfase_DXD_sugar-bd_CS"/>
</dbReference>
<keyword evidence="1" id="KW-0808">Transferase</keyword>
<dbReference type="EMBL" id="JARUJP010000008">
    <property type="protein sequence ID" value="MDW8801315.1"/>
    <property type="molecule type" value="Genomic_DNA"/>
</dbReference>
<proteinExistence type="predicted"/>
<dbReference type="InterPro" id="IPR051706">
    <property type="entry name" value="Glycosyltransferase_domain"/>
</dbReference>
<evidence type="ECO:0000256" key="1">
    <source>
        <dbReference type="ARBA" id="ARBA00022679"/>
    </source>
</evidence>
<dbReference type="InterPro" id="IPR029044">
    <property type="entry name" value="Nucleotide-diphossugar_trans"/>
</dbReference>
<protein>
    <submittedName>
        <fullName evidence="2">Glycosyltransferase</fullName>
    </submittedName>
</protein>
<sequence length="201" mass="23625">MSHLFIPRTFHRIWLGDKPMPIDFINYGRTWCRKHPSWGIKLWTDKNMIPLQNQKAFDNAFHPVLKSDIAKLEILYNFGGVYIDCDFECLRNIEALITDRNFFAAYESYDMISTAIMGCSPKNPVTKTLIDGIPKALKFRKCRTINYRLGQAYATEKLVDRHDIKIFDSALFYPYLYDEKNKKNDKFPNAYAVHHWAGSWL</sequence>
<dbReference type="Pfam" id="PF04488">
    <property type="entry name" value="Gly_transf_sug"/>
    <property type="match status" value="1"/>
</dbReference>
<accession>A0ABU4JT59</accession>
<evidence type="ECO:0000313" key="3">
    <source>
        <dbReference type="Proteomes" id="UP001281656"/>
    </source>
</evidence>
<dbReference type="PANTHER" id="PTHR32385">
    <property type="entry name" value="MANNOSYL PHOSPHORYLINOSITOL CERAMIDE SYNTHASE"/>
    <property type="match status" value="1"/>
</dbReference>
<reference evidence="2 3" key="1">
    <citation type="submission" date="2023-04" db="EMBL/GenBank/DDBJ databases">
        <title>Clostridium tannerae sp. nov., isolated from the fecal material of an alpaca.</title>
        <authorList>
            <person name="Miller S."/>
            <person name="Hendry M."/>
            <person name="King J."/>
            <person name="Sankaranarayanan K."/>
            <person name="Lawson P.A."/>
        </authorList>
    </citation>
    <scope>NUCLEOTIDE SEQUENCE [LARGE SCALE GENOMIC DNA]</scope>
    <source>
        <strain evidence="2 3">A1-XYC3</strain>
    </source>
</reference>
<dbReference type="PANTHER" id="PTHR32385:SF15">
    <property type="entry name" value="INOSITOL PHOSPHOCERAMIDE MANNOSYLTRANSFERASE 1"/>
    <property type="match status" value="1"/>
</dbReference>
<name>A0ABU4JT59_9CLOT</name>
<evidence type="ECO:0000313" key="2">
    <source>
        <dbReference type="EMBL" id="MDW8801315.1"/>
    </source>
</evidence>
<dbReference type="Proteomes" id="UP001281656">
    <property type="component" value="Unassembled WGS sequence"/>
</dbReference>
<organism evidence="2 3">
    <name type="scientific">Clostridium tanneri</name>
    <dbReference type="NCBI Taxonomy" id="3037988"/>
    <lineage>
        <taxon>Bacteria</taxon>
        <taxon>Bacillati</taxon>
        <taxon>Bacillota</taxon>
        <taxon>Clostridia</taxon>
        <taxon>Eubacteriales</taxon>
        <taxon>Clostridiaceae</taxon>
        <taxon>Clostridium</taxon>
    </lineage>
</organism>
<comment type="caution">
    <text evidence="2">The sequence shown here is derived from an EMBL/GenBank/DDBJ whole genome shotgun (WGS) entry which is preliminary data.</text>
</comment>
<dbReference type="RefSeq" id="WP_318797939.1">
    <property type="nucleotide sequence ID" value="NZ_JARUJP010000008.1"/>
</dbReference>
<gene>
    <name evidence="2" type="ORF">P8V03_09125</name>
</gene>
<keyword evidence="3" id="KW-1185">Reference proteome</keyword>